<sequence>MFIGIAMFFVLMLMGGLIAFLGDKIGSKVGKKRMTLFGLRPKYTSIIVTIISGVLISFLTVAVLAVVNENVRVALFGLSKLQAQMANLNQEIIVKNKELDEGKKQLEARNKEYEGVTKKSEKTVKELERVESQRAYVQSELFSVQNAYQEAQAGIRQSAEEIEQLEKTKEELSGNITKLNSEKEALLGNIAAIREGTVVFRAGQVLTDAVVDENMSKEQSEQVLGSILNDINNLLKERMNVSDKDVYLVRMPKIAFDKAVDQVAGASNKKLVRVVAAGNLILGEPAIVEFDVHDNNLVFHANETIMTAKMLNYKGLKRPDAQVLSMLNELNHLAKDKGILPDPITGKVGQLEGQELLSVIEKVKGYNSKCVLVIKAKKDIYSDGPLLIDIEVERDIS</sequence>
<evidence type="ECO:0000256" key="2">
    <source>
        <dbReference type="SAM" id="Phobius"/>
    </source>
</evidence>
<keyword evidence="2" id="KW-1133">Transmembrane helix</keyword>
<keyword evidence="1" id="KW-0175">Coiled coil</keyword>
<protein>
    <submittedName>
        <fullName evidence="3">DUF3084 domain-containing protein</fullName>
    </submittedName>
</protein>
<keyword evidence="2" id="KW-0472">Membrane</keyword>
<feature type="transmembrane region" description="Helical" evidence="2">
    <location>
        <begin position="6"/>
        <end position="22"/>
    </location>
</feature>
<proteinExistence type="predicted"/>
<dbReference type="RefSeq" id="WP_274950804.1">
    <property type="nucleotide sequence ID" value="NZ_CAUFCH010000004.1"/>
</dbReference>
<evidence type="ECO:0000313" key="4">
    <source>
        <dbReference type="Proteomes" id="UP000757890"/>
    </source>
</evidence>
<feature type="coiled-coil region" evidence="1">
    <location>
        <begin position="148"/>
        <end position="189"/>
    </location>
</feature>
<evidence type="ECO:0000256" key="1">
    <source>
        <dbReference type="SAM" id="Coils"/>
    </source>
</evidence>
<name>A0A930FP31_9FIRM</name>
<dbReference type="AlphaFoldDB" id="A0A930FP31"/>
<reference evidence="3" key="1">
    <citation type="submission" date="2020-04" db="EMBL/GenBank/DDBJ databases">
        <title>Deep metagenomics examines the oral microbiome during advanced dental caries in children, revealing novel taxa and co-occurrences with host molecules.</title>
        <authorList>
            <person name="Baker J.L."/>
            <person name="Morton J.T."/>
            <person name="Dinis M."/>
            <person name="Alvarez R."/>
            <person name="Tran N.C."/>
            <person name="Knight R."/>
            <person name="Edlund A."/>
        </authorList>
    </citation>
    <scope>NUCLEOTIDE SEQUENCE</scope>
    <source>
        <strain evidence="3">JCVI_32_bin.14</strain>
    </source>
</reference>
<feature type="transmembrane region" description="Helical" evidence="2">
    <location>
        <begin position="43"/>
        <end position="67"/>
    </location>
</feature>
<comment type="caution">
    <text evidence="3">The sequence shown here is derived from an EMBL/GenBank/DDBJ whole genome shotgun (WGS) entry which is preliminary data.</text>
</comment>
<organism evidence="3 4">
    <name type="scientific">Dialister invisus</name>
    <dbReference type="NCBI Taxonomy" id="218538"/>
    <lineage>
        <taxon>Bacteria</taxon>
        <taxon>Bacillati</taxon>
        <taxon>Bacillota</taxon>
        <taxon>Negativicutes</taxon>
        <taxon>Veillonellales</taxon>
        <taxon>Veillonellaceae</taxon>
        <taxon>Dialister</taxon>
    </lineage>
</organism>
<dbReference type="Proteomes" id="UP000757890">
    <property type="component" value="Unassembled WGS sequence"/>
</dbReference>
<dbReference type="Gene3D" id="1.10.287.1490">
    <property type="match status" value="1"/>
</dbReference>
<keyword evidence="2" id="KW-0812">Transmembrane</keyword>
<accession>A0A930FP31</accession>
<dbReference type="EMBL" id="JABZMK010000003">
    <property type="protein sequence ID" value="MBF1128790.1"/>
    <property type="molecule type" value="Genomic_DNA"/>
</dbReference>
<dbReference type="InterPro" id="IPR021435">
    <property type="entry name" value="DUF3084"/>
</dbReference>
<dbReference type="Pfam" id="PF11283">
    <property type="entry name" value="DUF3084"/>
    <property type="match status" value="1"/>
</dbReference>
<evidence type="ECO:0000313" key="3">
    <source>
        <dbReference type="EMBL" id="MBF1128790.1"/>
    </source>
</evidence>
<feature type="coiled-coil region" evidence="1">
    <location>
        <begin position="78"/>
        <end position="123"/>
    </location>
</feature>
<gene>
    <name evidence="3" type="ORF">HXL70_01930</name>
</gene>